<comment type="caution">
    <text evidence="4">The sequence shown here is derived from an EMBL/GenBank/DDBJ whole genome shotgun (WGS) entry which is preliminary data.</text>
</comment>
<dbReference type="PANTHER" id="PTHR43016:SF6">
    <property type="entry name" value="PEPTIDASE M16 N-TERMINAL DOMAIN-CONTAINING PROTEIN"/>
    <property type="match status" value="1"/>
</dbReference>
<dbReference type="GO" id="GO:0046872">
    <property type="term" value="F:metal ion binding"/>
    <property type="evidence" value="ECO:0007669"/>
    <property type="project" value="InterPro"/>
</dbReference>
<evidence type="ECO:0000313" key="5">
    <source>
        <dbReference type="Proteomes" id="UP001210925"/>
    </source>
</evidence>
<evidence type="ECO:0000256" key="1">
    <source>
        <dbReference type="SAM" id="MobiDB-lite"/>
    </source>
</evidence>
<organism evidence="4 5">
    <name type="scientific">Boothiomyces macroporosus</name>
    <dbReference type="NCBI Taxonomy" id="261099"/>
    <lineage>
        <taxon>Eukaryota</taxon>
        <taxon>Fungi</taxon>
        <taxon>Fungi incertae sedis</taxon>
        <taxon>Chytridiomycota</taxon>
        <taxon>Chytridiomycota incertae sedis</taxon>
        <taxon>Chytridiomycetes</taxon>
        <taxon>Rhizophydiales</taxon>
        <taxon>Terramycetaceae</taxon>
        <taxon>Boothiomyces</taxon>
    </lineage>
</organism>
<dbReference type="FunFam" id="3.30.830.10:FF:000015">
    <property type="entry name" value="Putative zinc metalloprotease"/>
    <property type="match status" value="1"/>
</dbReference>
<dbReference type="Proteomes" id="UP001210925">
    <property type="component" value="Unassembled WGS sequence"/>
</dbReference>
<feature type="domain" description="Peptidase M16 C-terminal" evidence="3">
    <location>
        <begin position="198"/>
        <end position="321"/>
    </location>
</feature>
<evidence type="ECO:0000259" key="3">
    <source>
        <dbReference type="Pfam" id="PF05193"/>
    </source>
</evidence>
<proteinExistence type="predicted"/>
<sequence>MEKKKLNFILESKQPLALPTTNTFIKTYQLENSDFRVVFVDVPGPLVSCSIVIPTLSNDNKGLPHTLEHLIFCGSESMPHRGYLDNLATRCLSTGTNAYTAEDHTCYEITTAGSEGMLQIFPVFLDHVLNPTLIESQFMTEVYHLDGEGKEQGVVFCEMASRENTEADLLDLNLRKLLYQNQTTYSFECGGLTPDIANLTNQEIIDYHKKFYHLNNCYVIMCGQIRPSDLFEELEKFPFIHQGITSKWEPLQIQLPATIPGKLVSKNVPFPSDSEDVGSIGYGWKGPPSEDVKTTVALEVLYRYFNDNPSSPFPQRFTEKSTPFANYIDLSSKNHLDSPITLIFSGVPYKQSHQDSEMEGESEEDEEYSDDDSMDGESEKSTMDQDLPDLFAPGVYHKMVIECIHDFVVNGFKQPGGMTPTIKRHLLKTSEELEDSPHETIAMNLVIDIIRYSFGQNSSLKDTKVQGGTPKIGLGMQVMSILDLLEKEPDSYWQQLAKQYFLDQPACEIFMIPDVELSNKLTENKLTKEQSRVKAIGPKGLLELKAKVDQAILENQVNLTAQVISRMPPIPDVSKASTIRSQMQIIDYESLDDGFGFSSCQIIHTETGFCHLGLAMNIEQLPKHLRPYLVLFQELFFTCPLELWLFNNNITKMNYQQVAQYASELFVSHECGVGLGNSIFSTGSLSELVTIFVTAKPSEWETMIRFVVQVLMFSKFTKDRIMTTAKNLISSVSDTKNDGSAALNAVVTRITQYNSIDSDISIFKQESFLKSVVEDCKNGGSKSVQMLDQLREFLVNSPGPSFIRVGVPFYFSVINARSTTNDVDIAQDIKRIWISEREKLNTFEKKRKLNTAELKPAFPFPRTAYSLDQVDQSFAKSLIVPIAGMTTSYLCQIVECDLLTNRADFFPTMLVSELLSRAEGPLYCGIRGKGYAYGANVNCYLWAGQLSIDIYRSSEPSKALAVFHDLIKYISTDKGFEETFTEFEIDTAQAGIAYRWASDGATASSLLSTALRASLRGYKDIKDYQSVIRELYQVTKADLKRVIETYFKLFLLEDMRVTVVTSPGGDETAQVCEGFGKGYQVRKLEDFQVV</sequence>
<accession>A0AAD5Y4B8</accession>
<dbReference type="Gene3D" id="3.30.830.10">
    <property type="entry name" value="Metalloenzyme, LuxS/M16 peptidase-like"/>
    <property type="match status" value="4"/>
</dbReference>
<reference evidence="4" key="1">
    <citation type="submission" date="2020-05" db="EMBL/GenBank/DDBJ databases">
        <title>Phylogenomic resolution of chytrid fungi.</title>
        <authorList>
            <person name="Stajich J.E."/>
            <person name="Amses K."/>
            <person name="Simmons R."/>
            <person name="Seto K."/>
            <person name="Myers J."/>
            <person name="Bonds A."/>
            <person name="Quandt C.A."/>
            <person name="Barry K."/>
            <person name="Liu P."/>
            <person name="Grigoriev I."/>
            <person name="Longcore J.E."/>
            <person name="James T.Y."/>
        </authorList>
    </citation>
    <scope>NUCLEOTIDE SEQUENCE</scope>
    <source>
        <strain evidence="4">PLAUS21</strain>
    </source>
</reference>
<evidence type="ECO:0000313" key="4">
    <source>
        <dbReference type="EMBL" id="KAJ3254769.1"/>
    </source>
</evidence>
<dbReference type="SUPFAM" id="SSF63411">
    <property type="entry name" value="LuxS/MPP-like metallohydrolase"/>
    <property type="match status" value="4"/>
</dbReference>
<evidence type="ECO:0000259" key="2">
    <source>
        <dbReference type="Pfam" id="PF00675"/>
    </source>
</evidence>
<feature type="compositionally biased region" description="Acidic residues" evidence="1">
    <location>
        <begin position="357"/>
        <end position="376"/>
    </location>
</feature>
<protein>
    <submittedName>
        <fullName evidence="4">Uncharacterized protein</fullName>
    </submittedName>
</protein>
<gene>
    <name evidence="4" type="ORF">HK103_006844</name>
</gene>
<dbReference type="PANTHER" id="PTHR43016">
    <property type="entry name" value="PRESEQUENCE PROTEASE"/>
    <property type="match status" value="1"/>
</dbReference>
<keyword evidence="5" id="KW-1185">Reference proteome</keyword>
<dbReference type="Pfam" id="PF00675">
    <property type="entry name" value="Peptidase_M16"/>
    <property type="match status" value="1"/>
</dbReference>
<feature type="region of interest" description="Disordered" evidence="1">
    <location>
        <begin position="351"/>
        <end position="387"/>
    </location>
</feature>
<dbReference type="InterPro" id="IPR011765">
    <property type="entry name" value="Pept_M16_N"/>
</dbReference>
<dbReference type="Pfam" id="PF05193">
    <property type="entry name" value="Peptidase_M16_C"/>
    <property type="match status" value="1"/>
</dbReference>
<dbReference type="InterPro" id="IPR007863">
    <property type="entry name" value="Peptidase_M16_C"/>
</dbReference>
<dbReference type="InterPro" id="IPR011249">
    <property type="entry name" value="Metalloenz_LuxS/M16"/>
</dbReference>
<name>A0AAD5Y4B8_9FUNG</name>
<feature type="domain" description="Peptidase M16 N-terminal" evidence="2">
    <location>
        <begin position="58"/>
        <end position="142"/>
    </location>
</feature>
<dbReference type="EMBL" id="JADGKB010000078">
    <property type="protein sequence ID" value="KAJ3254769.1"/>
    <property type="molecule type" value="Genomic_DNA"/>
</dbReference>
<dbReference type="AlphaFoldDB" id="A0AAD5Y4B8"/>